<proteinExistence type="predicted"/>
<dbReference type="GeneID" id="94582453"/>
<dbReference type="AlphaFoldDB" id="A0A1D8N4U1"/>
<evidence type="ECO:0000313" key="1">
    <source>
        <dbReference type="EMBL" id="AOW00657.1"/>
    </source>
</evidence>
<reference evidence="1 2" key="1">
    <citation type="journal article" date="2016" name="PLoS ONE">
        <title>Sequence Assembly of Yarrowia lipolytica Strain W29/CLIB89 Shows Transposable Element Diversity.</title>
        <authorList>
            <person name="Magnan C."/>
            <person name="Yu J."/>
            <person name="Chang I."/>
            <person name="Jahn E."/>
            <person name="Kanomata Y."/>
            <person name="Wu J."/>
            <person name="Zeller M."/>
            <person name="Oakes M."/>
            <person name="Baldi P."/>
            <person name="Sandmeyer S."/>
        </authorList>
    </citation>
    <scope>NUCLEOTIDE SEQUENCE [LARGE SCALE GENOMIC DNA]</scope>
    <source>
        <strain evidence="2">CLIB89(W29)</strain>
    </source>
</reference>
<organism evidence="1 2">
    <name type="scientific">Yarrowia lipolytica</name>
    <name type="common">Candida lipolytica</name>
    <dbReference type="NCBI Taxonomy" id="4952"/>
    <lineage>
        <taxon>Eukaryota</taxon>
        <taxon>Fungi</taxon>
        <taxon>Dikarya</taxon>
        <taxon>Ascomycota</taxon>
        <taxon>Saccharomycotina</taxon>
        <taxon>Dipodascomycetes</taxon>
        <taxon>Dipodascales</taxon>
        <taxon>Dipodascales incertae sedis</taxon>
        <taxon>Yarrowia</taxon>
    </lineage>
</organism>
<dbReference type="RefSeq" id="XP_068137894.1">
    <property type="nucleotide sequence ID" value="XM_068281793.1"/>
</dbReference>
<dbReference type="VEuPathDB" id="FungiDB:YALI1_A14772g"/>
<name>A0A1D8N4U1_YARLL</name>
<dbReference type="Proteomes" id="UP000182444">
    <property type="component" value="Chromosome 1A"/>
</dbReference>
<evidence type="ECO:0000313" key="2">
    <source>
        <dbReference type="Proteomes" id="UP000182444"/>
    </source>
</evidence>
<protein>
    <submittedName>
        <fullName evidence="1">Uncharacterized protein</fullName>
    </submittedName>
</protein>
<gene>
    <name evidence="1" type="ORF">YALI1_A14772g</name>
</gene>
<dbReference type="EMBL" id="CP017553">
    <property type="protein sequence ID" value="AOW00657.1"/>
    <property type="molecule type" value="Genomic_DNA"/>
</dbReference>
<accession>A0A1D8N4U1</accession>
<sequence>MYCKTEIPNIPRYHTRTTKTTQLNRYTHVPGGLASPESVSPVTIAISVKPKRRMMNVLVMGEYILYQYHLSITMVQHTVVQILSILYLLVPTHTTSTVQRLTLCRSEETVHQLINCPSAPTLLESRDAICTAWLDCTSLAVASTNKPTRDRGAGQGTAARPIGGFLLIWCFCDGVFVVF</sequence>